<dbReference type="EMBL" id="LKGI01000133">
    <property type="protein sequence ID" value="RNE25318.1"/>
    <property type="molecule type" value="Genomic_DNA"/>
</dbReference>
<dbReference type="InterPro" id="IPR014036">
    <property type="entry name" value="DeoR-like_C"/>
</dbReference>
<comment type="caution">
    <text evidence="2">The sequence shown here is derived from an EMBL/GenBank/DDBJ whole genome shotgun (WGS) entry which is preliminary data.</text>
</comment>
<dbReference type="InterPro" id="IPR050313">
    <property type="entry name" value="Carb_Metab_HTH_regulators"/>
</dbReference>
<dbReference type="PANTHER" id="PTHR30363">
    <property type="entry name" value="HTH-TYPE TRANSCRIPTIONAL REGULATOR SRLR-RELATED"/>
    <property type="match status" value="1"/>
</dbReference>
<dbReference type="RefSeq" id="WP_123019966.1">
    <property type="nucleotide sequence ID" value="NZ_LKGI01000133.1"/>
</dbReference>
<evidence type="ECO:0000313" key="3">
    <source>
        <dbReference type="Proteomes" id="UP000284123"/>
    </source>
</evidence>
<accession>A0A8B3GLZ7</accession>
<dbReference type="Pfam" id="PF00455">
    <property type="entry name" value="DeoRC"/>
    <property type="match status" value="1"/>
</dbReference>
<reference evidence="2 3" key="1">
    <citation type="journal article" date="2018" name="Front. Microbiol.">
        <title>Conversion of Methionine to Cysteine in Lactobacillus paracasei Depends on the Highly Mobile cysK-ctl-cysE Gene Cluster.</title>
        <authorList>
            <person name="Wuthrich D."/>
            <person name="Irmler S."/>
            <person name="Berthoud H."/>
            <person name="Guggenbuhl B."/>
            <person name="Eugster E."/>
            <person name="Bruggmann R."/>
        </authorList>
    </citation>
    <scope>NUCLEOTIDE SEQUENCE [LARGE SCALE GENOMIC DNA]</scope>
    <source>
        <strain evidence="2 3">FAM6012</strain>
    </source>
</reference>
<dbReference type="Proteomes" id="UP000284123">
    <property type="component" value="Unassembled WGS sequence"/>
</dbReference>
<evidence type="ECO:0000259" key="1">
    <source>
        <dbReference type="Pfam" id="PF00455"/>
    </source>
</evidence>
<dbReference type="SUPFAM" id="SSF100950">
    <property type="entry name" value="NagB/RpiA/CoA transferase-like"/>
    <property type="match status" value="1"/>
</dbReference>
<sequence length="150" mass="16725">MEAVKLLKNRDDLTLVTNSAEMIKELYISDLNVISTGGTLNKKSLSFEGTLSENAIQRYNADVALISCKSLDMTVGVTDTNEAQARLKRMMIDQSGQVILLVNSAKFDSRAFVHLANFDKINQVITESRPPDGWPEFFAKHEIGLTYPQN</sequence>
<gene>
    <name evidence="2" type="ORF">FAM6012_03014</name>
</gene>
<dbReference type="PANTHER" id="PTHR30363:SF44">
    <property type="entry name" value="AGA OPERON TRANSCRIPTIONAL REPRESSOR-RELATED"/>
    <property type="match status" value="1"/>
</dbReference>
<proteinExistence type="predicted"/>
<dbReference type="InterPro" id="IPR037171">
    <property type="entry name" value="NagB/RpiA_transferase-like"/>
</dbReference>
<evidence type="ECO:0000313" key="2">
    <source>
        <dbReference type="EMBL" id="RNE25318.1"/>
    </source>
</evidence>
<organism evidence="2 3">
    <name type="scientific">Lacticaseibacillus paracasei</name>
    <name type="common">Lactobacillus paracasei</name>
    <dbReference type="NCBI Taxonomy" id="1597"/>
    <lineage>
        <taxon>Bacteria</taxon>
        <taxon>Bacillati</taxon>
        <taxon>Bacillota</taxon>
        <taxon>Bacilli</taxon>
        <taxon>Lactobacillales</taxon>
        <taxon>Lactobacillaceae</taxon>
        <taxon>Lacticaseibacillus</taxon>
    </lineage>
</organism>
<dbReference type="SMART" id="SM01134">
    <property type="entry name" value="DeoRC"/>
    <property type="match status" value="1"/>
</dbReference>
<name>A0A8B3GLZ7_LACPA</name>
<dbReference type="AlphaFoldDB" id="A0A8B3GLZ7"/>
<protein>
    <submittedName>
        <fullName evidence="2">Glucitol operon repressor</fullName>
    </submittedName>
</protein>
<feature type="domain" description="DeoR-like transcriptional repressor C-terminal sensor" evidence="1">
    <location>
        <begin position="4"/>
        <end position="127"/>
    </location>
</feature>